<keyword evidence="3" id="KW-1185">Reference proteome</keyword>
<reference evidence="2 3" key="1">
    <citation type="submission" date="2019-02" db="EMBL/GenBank/DDBJ databases">
        <title>Deep-cultivation of Planctomycetes and their phenomic and genomic characterization uncovers novel biology.</title>
        <authorList>
            <person name="Wiegand S."/>
            <person name="Jogler M."/>
            <person name="Boedeker C."/>
            <person name="Pinto D."/>
            <person name="Vollmers J."/>
            <person name="Rivas-Marin E."/>
            <person name="Kohn T."/>
            <person name="Peeters S.H."/>
            <person name="Heuer A."/>
            <person name="Rast P."/>
            <person name="Oberbeckmann S."/>
            <person name="Bunk B."/>
            <person name="Jeske O."/>
            <person name="Meyerdierks A."/>
            <person name="Storesund J.E."/>
            <person name="Kallscheuer N."/>
            <person name="Luecker S."/>
            <person name="Lage O.M."/>
            <person name="Pohl T."/>
            <person name="Merkel B.J."/>
            <person name="Hornburger P."/>
            <person name="Mueller R.-W."/>
            <person name="Bruemmer F."/>
            <person name="Labrenz M."/>
            <person name="Spormann A.M."/>
            <person name="Op den Camp H."/>
            <person name="Overmann J."/>
            <person name="Amann R."/>
            <person name="Jetten M.S.M."/>
            <person name="Mascher T."/>
            <person name="Medema M.H."/>
            <person name="Devos D.P."/>
            <person name="Kaster A.-K."/>
            <person name="Ovreas L."/>
            <person name="Rohde M."/>
            <person name="Galperin M.Y."/>
            <person name="Jogler C."/>
        </authorList>
    </citation>
    <scope>NUCLEOTIDE SEQUENCE [LARGE SCALE GENOMIC DNA]</scope>
    <source>
        <strain evidence="2 3">Pla85_3_4</strain>
    </source>
</reference>
<keyword evidence="1" id="KW-0732">Signal</keyword>
<name>A0A518DVZ6_9BACT</name>
<evidence type="ECO:0008006" key="4">
    <source>
        <dbReference type="Google" id="ProtNLM"/>
    </source>
</evidence>
<evidence type="ECO:0000256" key="1">
    <source>
        <dbReference type="SAM" id="SignalP"/>
    </source>
</evidence>
<feature type="signal peptide" evidence="1">
    <location>
        <begin position="1"/>
        <end position="20"/>
    </location>
</feature>
<dbReference type="EMBL" id="CP036433">
    <property type="protein sequence ID" value="QDU96010.1"/>
    <property type="molecule type" value="Genomic_DNA"/>
</dbReference>
<dbReference type="RefSeq" id="WP_197442372.1">
    <property type="nucleotide sequence ID" value="NZ_CP036433.1"/>
</dbReference>
<proteinExistence type="predicted"/>
<dbReference type="KEGG" id="lcre:Pla8534_38290"/>
<evidence type="ECO:0000313" key="2">
    <source>
        <dbReference type="EMBL" id="QDU96010.1"/>
    </source>
</evidence>
<dbReference type="NCBIfam" id="TIGR03067">
    <property type="entry name" value="Planc_TIGR03067"/>
    <property type="match status" value="1"/>
</dbReference>
<protein>
    <recommendedName>
        <fullName evidence="4">TIGR03067 domain-containing protein</fullName>
    </recommendedName>
</protein>
<accession>A0A518DVZ6</accession>
<dbReference type="AlphaFoldDB" id="A0A518DVZ6"/>
<gene>
    <name evidence="2" type="ORF">Pla8534_38290</name>
</gene>
<organism evidence="2 3">
    <name type="scientific">Lignipirellula cremea</name>
    <dbReference type="NCBI Taxonomy" id="2528010"/>
    <lineage>
        <taxon>Bacteria</taxon>
        <taxon>Pseudomonadati</taxon>
        <taxon>Planctomycetota</taxon>
        <taxon>Planctomycetia</taxon>
        <taxon>Pirellulales</taxon>
        <taxon>Pirellulaceae</taxon>
        <taxon>Lignipirellula</taxon>
    </lineage>
</organism>
<sequence length="142" mass="15158" precursor="true">MRLGLVLSFVFCMLFTSAVAANDGVLNGTWTLIRGEAEGKVLSDSEITGGKLVIDGSNYTVTLPSIGTMTGVQTVDLTANPKTIDITNTTGANEGKTCLGLFQLHGNEYQCVFAAPGQPRPTSFKTEAGSGHWMHVWKHNQP</sequence>
<dbReference type="InterPro" id="IPR017504">
    <property type="entry name" value="CHP03067_Planctomycetes"/>
</dbReference>
<dbReference type="Proteomes" id="UP000317648">
    <property type="component" value="Chromosome"/>
</dbReference>
<feature type="chain" id="PRO_5021777316" description="TIGR03067 domain-containing protein" evidence="1">
    <location>
        <begin position="21"/>
        <end position="142"/>
    </location>
</feature>
<evidence type="ECO:0000313" key="3">
    <source>
        <dbReference type="Proteomes" id="UP000317648"/>
    </source>
</evidence>